<evidence type="ECO:0000313" key="2">
    <source>
        <dbReference type="EMBL" id="GAA1108771.1"/>
    </source>
</evidence>
<feature type="region of interest" description="Disordered" evidence="1">
    <location>
        <begin position="1"/>
        <end position="29"/>
    </location>
</feature>
<organism evidence="2 3">
    <name type="scientific">Nocardioides dubius</name>
    <dbReference type="NCBI Taxonomy" id="317019"/>
    <lineage>
        <taxon>Bacteria</taxon>
        <taxon>Bacillati</taxon>
        <taxon>Actinomycetota</taxon>
        <taxon>Actinomycetes</taxon>
        <taxon>Propionibacteriales</taxon>
        <taxon>Nocardioidaceae</taxon>
        <taxon>Nocardioides</taxon>
    </lineage>
</organism>
<accession>A0ABN1TYS0</accession>
<gene>
    <name evidence="2" type="ORF">GCM10009668_31320</name>
</gene>
<comment type="caution">
    <text evidence="2">The sequence shown here is derived from an EMBL/GenBank/DDBJ whole genome shotgun (WGS) entry which is preliminary data.</text>
</comment>
<dbReference type="Proteomes" id="UP001501581">
    <property type="component" value="Unassembled WGS sequence"/>
</dbReference>
<keyword evidence="3" id="KW-1185">Reference proteome</keyword>
<evidence type="ECO:0000256" key="1">
    <source>
        <dbReference type="SAM" id="MobiDB-lite"/>
    </source>
</evidence>
<evidence type="ECO:0000313" key="3">
    <source>
        <dbReference type="Proteomes" id="UP001501581"/>
    </source>
</evidence>
<proteinExistence type="predicted"/>
<sequence>MRGMCASEGRVSRVVPEHTNHTRGDLRHIPGAAVPTAGGRAPAVPLLRCQPAAALNMVTTEFLQSSA</sequence>
<name>A0ABN1TYS0_9ACTN</name>
<feature type="compositionally biased region" description="Basic and acidic residues" evidence="1">
    <location>
        <begin position="15"/>
        <end position="28"/>
    </location>
</feature>
<reference evidence="2 3" key="1">
    <citation type="journal article" date="2019" name="Int. J. Syst. Evol. Microbiol.">
        <title>The Global Catalogue of Microorganisms (GCM) 10K type strain sequencing project: providing services to taxonomists for standard genome sequencing and annotation.</title>
        <authorList>
            <consortium name="The Broad Institute Genomics Platform"/>
            <consortium name="The Broad Institute Genome Sequencing Center for Infectious Disease"/>
            <person name="Wu L."/>
            <person name="Ma J."/>
        </authorList>
    </citation>
    <scope>NUCLEOTIDE SEQUENCE [LARGE SCALE GENOMIC DNA]</scope>
    <source>
        <strain evidence="2 3">JCM 13008</strain>
    </source>
</reference>
<protein>
    <submittedName>
        <fullName evidence="2">Uncharacterized protein</fullName>
    </submittedName>
</protein>
<dbReference type="EMBL" id="BAAALG010000011">
    <property type="protein sequence ID" value="GAA1108771.1"/>
    <property type="molecule type" value="Genomic_DNA"/>
</dbReference>